<dbReference type="EMBL" id="QZEY01000004">
    <property type="protein sequence ID" value="RJL32824.1"/>
    <property type="molecule type" value="Genomic_DNA"/>
</dbReference>
<reference evidence="3 4" key="1">
    <citation type="submission" date="2018-09" db="EMBL/GenBank/DDBJ databases">
        <title>YIM 75507 draft genome.</title>
        <authorList>
            <person name="Tang S."/>
            <person name="Feng Y."/>
        </authorList>
    </citation>
    <scope>NUCLEOTIDE SEQUENCE [LARGE SCALE GENOMIC DNA]</scope>
    <source>
        <strain evidence="3 4">YIM 75507</strain>
    </source>
</reference>
<gene>
    <name evidence="3" type="ORF">D5H75_15325</name>
</gene>
<dbReference type="PANTHER" id="PTHR30466">
    <property type="entry name" value="FLAVIN REDUCTASE"/>
    <property type="match status" value="1"/>
</dbReference>
<dbReference type="InterPro" id="IPR050268">
    <property type="entry name" value="NADH-dep_flavin_reductase"/>
</dbReference>
<dbReference type="GO" id="GO:0010181">
    <property type="term" value="F:FMN binding"/>
    <property type="evidence" value="ECO:0007669"/>
    <property type="project" value="InterPro"/>
</dbReference>
<proteinExistence type="predicted"/>
<evidence type="ECO:0000313" key="4">
    <source>
        <dbReference type="Proteomes" id="UP000265768"/>
    </source>
</evidence>
<organism evidence="3 4">
    <name type="scientific">Bailinhaonella thermotolerans</name>
    <dbReference type="NCBI Taxonomy" id="1070861"/>
    <lineage>
        <taxon>Bacteria</taxon>
        <taxon>Bacillati</taxon>
        <taxon>Actinomycetota</taxon>
        <taxon>Actinomycetes</taxon>
        <taxon>Streptosporangiales</taxon>
        <taxon>Streptosporangiaceae</taxon>
        <taxon>Bailinhaonella</taxon>
    </lineage>
</organism>
<feature type="domain" description="Flavin reductase like" evidence="2">
    <location>
        <begin position="22"/>
        <end position="164"/>
    </location>
</feature>
<keyword evidence="4" id="KW-1185">Reference proteome</keyword>
<dbReference type="Pfam" id="PF01613">
    <property type="entry name" value="Flavin_Reduct"/>
    <property type="match status" value="1"/>
</dbReference>
<dbReference type="PANTHER" id="PTHR30466:SF1">
    <property type="entry name" value="FMN REDUCTASE (NADH) RUTF"/>
    <property type="match status" value="1"/>
</dbReference>
<dbReference type="RefSeq" id="WP_119927074.1">
    <property type="nucleotide sequence ID" value="NZ_QZEY01000004.1"/>
</dbReference>
<dbReference type="InterPro" id="IPR002563">
    <property type="entry name" value="Flavin_Rdtase-like_dom"/>
</dbReference>
<sequence length="177" mass="18950">MPSVNLAGPDNAIDPLTMRRAMGRFATGVAVVTTSLDGTPHGMTVNSLTSVSLSPPLLLVCLTIGARSTDAVTRSGRFAVNILSARQEQIALRFARPGEDHFAGLDVTHERHGVPVIPDAFAHLECAVERHFAAGDHLVVIGEVHSICEREGEPLGYLAGKFSDVVARGHEPVHWIF</sequence>
<dbReference type="GO" id="GO:0042602">
    <property type="term" value="F:riboflavin reductase (NADPH) activity"/>
    <property type="evidence" value="ECO:0007669"/>
    <property type="project" value="TreeGrafter"/>
</dbReference>
<dbReference type="Gene3D" id="2.30.110.10">
    <property type="entry name" value="Electron Transport, Fmn-binding Protein, Chain A"/>
    <property type="match status" value="1"/>
</dbReference>
<accession>A0A3A4BP76</accession>
<evidence type="ECO:0000259" key="2">
    <source>
        <dbReference type="SMART" id="SM00903"/>
    </source>
</evidence>
<comment type="caution">
    <text evidence="3">The sequence shown here is derived from an EMBL/GenBank/DDBJ whole genome shotgun (WGS) entry which is preliminary data.</text>
</comment>
<keyword evidence="1" id="KW-0560">Oxidoreductase</keyword>
<dbReference type="SUPFAM" id="SSF50475">
    <property type="entry name" value="FMN-binding split barrel"/>
    <property type="match status" value="1"/>
</dbReference>
<dbReference type="GO" id="GO:0006208">
    <property type="term" value="P:pyrimidine nucleobase catabolic process"/>
    <property type="evidence" value="ECO:0007669"/>
    <property type="project" value="TreeGrafter"/>
</dbReference>
<evidence type="ECO:0000256" key="1">
    <source>
        <dbReference type="ARBA" id="ARBA00023002"/>
    </source>
</evidence>
<protein>
    <submittedName>
        <fullName evidence="3">Flavin reductase</fullName>
    </submittedName>
</protein>
<dbReference type="InterPro" id="IPR012349">
    <property type="entry name" value="Split_barrel_FMN-bd"/>
</dbReference>
<dbReference type="Proteomes" id="UP000265768">
    <property type="component" value="Unassembled WGS sequence"/>
</dbReference>
<dbReference type="AlphaFoldDB" id="A0A3A4BP76"/>
<evidence type="ECO:0000313" key="3">
    <source>
        <dbReference type="EMBL" id="RJL32824.1"/>
    </source>
</evidence>
<name>A0A3A4BP76_9ACTN</name>
<dbReference type="OrthoDB" id="9792858at2"/>
<dbReference type="SMART" id="SM00903">
    <property type="entry name" value="Flavin_Reduct"/>
    <property type="match status" value="1"/>
</dbReference>